<proteinExistence type="predicted"/>
<accession>A0A1F4RCN7</accession>
<keyword evidence="1" id="KW-0175">Coiled coil</keyword>
<sequence length="159" mass="17820">MIRIPEQGKPPIPPPITPKDVGKEAKPEEERGGKQIKPVILSGHDSIGRGPEMDVHGIAVRLAALATEAKEKEISANEFEKILEEVIMLTGLKDPQAALEEANKKLQKEIEIELQKIKDNSDLMEEAEDWQRFGDLLYQMNEGQVESFLGLLKDTIREL</sequence>
<feature type="compositionally biased region" description="Pro residues" evidence="2">
    <location>
        <begin position="8"/>
        <end position="17"/>
    </location>
</feature>
<evidence type="ECO:0000256" key="2">
    <source>
        <dbReference type="SAM" id="MobiDB-lite"/>
    </source>
</evidence>
<reference evidence="3 4" key="1">
    <citation type="journal article" date="2016" name="Nat. Commun.">
        <title>Thousands of microbial genomes shed light on interconnected biogeochemical processes in an aquifer system.</title>
        <authorList>
            <person name="Anantharaman K."/>
            <person name="Brown C.T."/>
            <person name="Hug L.A."/>
            <person name="Sharon I."/>
            <person name="Castelle C.J."/>
            <person name="Probst A.J."/>
            <person name="Thomas B.C."/>
            <person name="Singh A."/>
            <person name="Wilkins M.J."/>
            <person name="Karaoz U."/>
            <person name="Brodie E.L."/>
            <person name="Williams K.H."/>
            <person name="Hubbard S.S."/>
            <person name="Banfield J.F."/>
        </authorList>
    </citation>
    <scope>NUCLEOTIDE SEQUENCE [LARGE SCALE GENOMIC DNA]</scope>
</reference>
<feature type="compositionally biased region" description="Basic and acidic residues" evidence="2">
    <location>
        <begin position="20"/>
        <end position="33"/>
    </location>
</feature>
<dbReference type="Proteomes" id="UP000176938">
    <property type="component" value="Unassembled WGS sequence"/>
</dbReference>
<name>A0A1F4RCN7_UNCSA</name>
<feature type="region of interest" description="Disordered" evidence="2">
    <location>
        <begin position="1"/>
        <end position="48"/>
    </location>
</feature>
<comment type="caution">
    <text evidence="3">The sequence shown here is derived from an EMBL/GenBank/DDBJ whole genome shotgun (WGS) entry which is preliminary data.</text>
</comment>
<dbReference type="AlphaFoldDB" id="A0A1F4RCN7"/>
<evidence type="ECO:0000256" key="1">
    <source>
        <dbReference type="SAM" id="Coils"/>
    </source>
</evidence>
<protein>
    <submittedName>
        <fullName evidence="3">Uncharacterized protein</fullName>
    </submittedName>
</protein>
<evidence type="ECO:0000313" key="3">
    <source>
        <dbReference type="EMBL" id="OGC05955.1"/>
    </source>
</evidence>
<gene>
    <name evidence="3" type="ORF">A3H38_01770</name>
</gene>
<evidence type="ECO:0000313" key="4">
    <source>
        <dbReference type="Proteomes" id="UP000176938"/>
    </source>
</evidence>
<organism evidence="3 4">
    <name type="scientific">candidate division WOR-1 bacterium RIFCSPLOWO2_02_FULL_46_20</name>
    <dbReference type="NCBI Taxonomy" id="1802567"/>
    <lineage>
        <taxon>Bacteria</taxon>
        <taxon>Bacillati</taxon>
        <taxon>Saganbacteria</taxon>
    </lineage>
</organism>
<dbReference type="EMBL" id="METP01000031">
    <property type="protein sequence ID" value="OGC05955.1"/>
    <property type="molecule type" value="Genomic_DNA"/>
</dbReference>
<feature type="coiled-coil region" evidence="1">
    <location>
        <begin position="96"/>
        <end position="127"/>
    </location>
</feature>